<feature type="transmembrane region" description="Helical" evidence="3">
    <location>
        <begin position="34"/>
        <end position="67"/>
    </location>
</feature>
<feature type="region of interest" description="Disordered" evidence="2">
    <location>
        <begin position="1"/>
        <end position="20"/>
    </location>
</feature>
<evidence type="ECO:0000256" key="2">
    <source>
        <dbReference type="SAM" id="MobiDB-lite"/>
    </source>
</evidence>
<comment type="caution">
    <text evidence="5">The sequence shown here is derived from an EMBL/GenBank/DDBJ whole genome shotgun (WGS) entry which is preliminary data.</text>
</comment>
<proteinExistence type="predicted"/>
<accession>A0A839FKS3</accession>
<dbReference type="EMBL" id="JACJIH010000001">
    <property type="protein sequence ID" value="MBA8922290.1"/>
    <property type="molecule type" value="Genomic_DNA"/>
</dbReference>
<dbReference type="Proteomes" id="UP000546252">
    <property type="component" value="Unassembled WGS sequence"/>
</dbReference>
<evidence type="ECO:0000313" key="6">
    <source>
        <dbReference type="Proteomes" id="UP000546252"/>
    </source>
</evidence>
<feature type="domain" description="DUF4352" evidence="4">
    <location>
        <begin position="178"/>
        <end position="299"/>
    </location>
</feature>
<feature type="compositionally biased region" description="Acidic residues" evidence="2">
    <location>
        <begin position="154"/>
        <end position="172"/>
    </location>
</feature>
<evidence type="ECO:0000256" key="3">
    <source>
        <dbReference type="SAM" id="Phobius"/>
    </source>
</evidence>
<sequence>MSTPPHWPQPPQPTYPVHPPPPEPKGMAIAAMVLGIVALVLSFIPLIAILTFLLGPLAVVLGILALVKRRGRGQAITGIVTGGLGVLIATIGFLIFSALIASGDDDSQQNERDPDVSAQESPASSEDRETDGEAVEEQSADQETEEGGAAREEDTPEQNDEGELVAESEADGGENFTTGDEFEVNDWIVMITGVSDRSTSIGDEFFNTQAQGEYIPIDLVVTNGGDSAAYFFAGNFVAVDDQDREFSYSSEATFYGASDGAISILDQINPGNSIEGRLYFDVPSDAKITHLEINAGFLSAPVRVSLD</sequence>
<name>A0A839FKS3_9MICC</name>
<dbReference type="InterPro" id="IPR029051">
    <property type="entry name" value="DUF4352"/>
</dbReference>
<keyword evidence="3" id="KW-1133">Transmembrane helix</keyword>
<keyword evidence="3" id="KW-0472">Membrane</keyword>
<keyword evidence="1" id="KW-0732">Signal</keyword>
<gene>
    <name evidence="5" type="ORF">HNR24_002223</name>
</gene>
<dbReference type="Gene3D" id="2.60.40.1240">
    <property type="match status" value="1"/>
</dbReference>
<feature type="transmembrane region" description="Helical" evidence="3">
    <location>
        <begin position="79"/>
        <end position="101"/>
    </location>
</feature>
<evidence type="ECO:0000313" key="5">
    <source>
        <dbReference type="EMBL" id="MBA8922290.1"/>
    </source>
</evidence>
<feature type="compositionally biased region" description="Acidic residues" evidence="2">
    <location>
        <begin position="128"/>
        <end position="146"/>
    </location>
</feature>
<evidence type="ECO:0000259" key="4">
    <source>
        <dbReference type="Pfam" id="PF11611"/>
    </source>
</evidence>
<evidence type="ECO:0000256" key="1">
    <source>
        <dbReference type="ARBA" id="ARBA00022729"/>
    </source>
</evidence>
<dbReference type="RefSeq" id="WP_182495782.1">
    <property type="nucleotide sequence ID" value="NZ_BAAAKT010000004.1"/>
</dbReference>
<keyword evidence="3" id="KW-0812">Transmembrane</keyword>
<feature type="region of interest" description="Disordered" evidence="2">
    <location>
        <begin position="104"/>
        <end position="179"/>
    </location>
</feature>
<reference evidence="5 6" key="1">
    <citation type="submission" date="2020-08" db="EMBL/GenBank/DDBJ databases">
        <title>Sequencing the genomes of 1000 actinobacteria strains.</title>
        <authorList>
            <person name="Klenk H.-P."/>
        </authorList>
    </citation>
    <scope>NUCLEOTIDE SEQUENCE [LARGE SCALE GENOMIC DNA]</scope>
    <source>
        <strain evidence="5 6">DSM 19081</strain>
    </source>
</reference>
<organism evidence="5 6">
    <name type="scientific">Nesterenkonia jeotgali</name>
    <dbReference type="NCBI Taxonomy" id="317018"/>
    <lineage>
        <taxon>Bacteria</taxon>
        <taxon>Bacillati</taxon>
        <taxon>Actinomycetota</taxon>
        <taxon>Actinomycetes</taxon>
        <taxon>Micrococcales</taxon>
        <taxon>Micrococcaceae</taxon>
        <taxon>Nesterenkonia</taxon>
    </lineage>
</organism>
<dbReference type="AlphaFoldDB" id="A0A839FKS3"/>
<dbReference type="Pfam" id="PF11611">
    <property type="entry name" value="DUF4352"/>
    <property type="match status" value="1"/>
</dbReference>
<protein>
    <recommendedName>
        <fullName evidence="4">DUF4352 domain-containing protein</fullName>
    </recommendedName>
</protein>
<dbReference type="InterPro" id="IPR029050">
    <property type="entry name" value="Immunoprotect_excell_Ig-like"/>
</dbReference>